<dbReference type="GO" id="GO:0008176">
    <property type="term" value="F:tRNA (guanine(46)-N7)-methyltransferase activity"/>
    <property type="evidence" value="ECO:0007669"/>
    <property type="project" value="UniProtKB-UniRule"/>
</dbReference>
<gene>
    <name evidence="7 9" type="primary">trmB</name>
    <name evidence="9" type="ORF">HMPREF9153_0412</name>
</gene>
<keyword evidence="4 7" id="KW-0808">Transferase</keyword>
<dbReference type="SUPFAM" id="SSF53335">
    <property type="entry name" value="S-adenosyl-L-methionine-dependent methyltransferases"/>
    <property type="match status" value="1"/>
</dbReference>
<sequence>MLMTDDLDAASGCGSPTPLPNTAEYSDDHSAGAHRSGDRVRRGVVSFVRRSPRMNVSQQRAMDTLASTYMIDVPRDATSTSVAPDAHLDLSRIFGRTAPLTLEIGAGSGDVLATLAAAHPERDFIGFEVYLPSVASALTKLHAAGATNARIILADAAAGLDHLVDPGQVDEIWTFFADPWHKKRHHKRRIVNPDMARLVASRLRPGGLWRLATDWDDYATWMVEVLSAEPLLEPVNAGPNGFSPRWDKRPVTRYEKKGLAAGRTVHDLTWRRVDES</sequence>
<feature type="binding site" evidence="7">
    <location>
        <begin position="252"/>
        <end position="255"/>
    </location>
    <ligand>
        <name>substrate</name>
    </ligand>
</feature>
<accession>G4CV55</accession>
<dbReference type="HAMAP" id="MF_01057">
    <property type="entry name" value="tRNA_methyltr_TrmB"/>
    <property type="match status" value="1"/>
</dbReference>
<evidence type="ECO:0000256" key="1">
    <source>
        <dbReference type="ARBA" id="ARBA00000142"/>
    </source>
</evidence>
<evidence type="ECO:0000256" key="5">
    <source>
        <dbReference type="ARBA" id="ARBA00022691"/>
    </source>
</evidence>
<comment type="caution">
    <text evidence="7">Lacks conserved residue(s) required for the propagation of feature annotation.</text>
</comment>
<feature type="binding site" evidence="7">
    <location>
        <position position="214"/>
    </location>
    <ligand>
        <name>substrate</name>
    </ligand>
</feature>
<dbReference type="Gene3D" id="3.40.50.150">
    <property type="entry name" value="Vaccinia Virus protein VP39"/>
    <property type="match status" value="1"/>
</dbReference>
<comment type="function">
    <text evidence="2 7">Catalyzes the formation of N(7)-methylguanine at position 46 (m7G46) in tRNA.</text>
</comment>
<feature type="region of interest" description="Disordered" evidence="8">
    <location>
        <begin position="1"/>
        <end position="38"/>
    </location>
</feature>
<evidence type="ECO:0000256" key="6">
    <source>
        <dbReference type="ARBA" id="ARBA00022694"/>
    </source>
</evidence>
<comment type="similarity">
    <text evidence="7">Belongs to the class I-like SAM-binding methyltransferase superfamily. TrmB family.</text>
</comment>
<dbReference type="InterPro" id="IPR003358">
    <property type="entry name" value="tRNA_(Gua-N-7)_MeTrfase_Trmb"/>
</dbReference>
<proteinExistence type="inferred from homology"/>
<dbReference type="UniPathway" id="UPA00989"/>
<keyword evidence="10" id="KW-1185">Reference proteome</keyword>
<dbReference type="InterPro" id="IPR029063">
    <property type="entry name" value="SAM-dependent_MTases_sf"/>
</dbReference>
<dbReference type="CDD" id="cd02440">
    <property type="entry name" value="AdoMet_MTases"/>
    <property type="match status" value="1"/>
</dbReference>
<dbReference type="EMBL" id="AGBA01000005">
    <property type="protein sequence ID" value="EGY78843.1"/>
    <property type="molecule type" value="Genomic_DNA"/>
</dbReference>
<evidence type="ECO:0000256" key="2">
    <source>
        <dbReference type="ARBA" id="ARBA00003015"/>
    </source>
</evidence>
<keyword evidence="5 7" id="KW-0949">S-adenosyl-L-methionine</keyword>
<dbReference type="HOGENOM" id="CLU_050910_0_0_11"/>
<dbReference type="NCBIfam" id="TIGR00091">
    <property type="entry name" value="tRNA (guanosine(46)-N7)-methyltransferase TrmB"/>
    <property type="match status" value="1"/>
</dbReference>
<comment type="caution">
    <text evidence="9">The sequence shown here is derived from an EMBL/GenBank/DDBJ whole genome shotgun (WGS) entry which is preliminary data.</text>
</comment>
<evidence type="ECO:0000256" key="8">
    <source>
        <dbReference type="SAM" id="MobiDB-lite"/>
    </source>
</evidence>
<protein>
    <recommendedName>
        <fullName evidence="7">tRNA (guanine-N(7)-)-methyltransferase</fullName>
        <ecNumber evidence="7">2.1.1.33</ecNumber>
    </recommendedName>
    <alternativeName>
        <fullName evidence="7">tRNA (guanine(46)-N(7))-methyltransferase</fullName>
    </alternativeName>
    <alternativeName>
        <fullName evidence="7">tRNA(m7G46)-methyltransferase</fullName>
    </alternativeName>
</protein>
<evidence type="ECO:0000256" key="4">
    <source>
        <dbReference type="ARBA" id="ARBA00022679"/>
    </source>
</evidence>
<evidence type="ECO:0000313" key="9">
    <source>
        <dbReference type="EMBL" id="EGY78843.1"/>
    </source>
</evidence>
<reference evidence="9 10" key="1">
    <citation type="submission" date="2011-06" db="EMBL/GenBank/DDBJ databases">
        <authorList>
            <person name="Muzny D."/>
            <person name="Qin X."/>
            <person name="Deng J."/>
            <person name="Jiang H."/>
            <person name="Liu Y."/>
            <person name="Qu J."/>
            <person name="Song X.-Z."/>
            <person name="Zhang L."/>
            <person name="Thornton R."/>
            <person name="Coyle M."/>
            <person name="Francisco L."/>
            <person name="Jackson L."/>
            <person name="Javaid M."/>
            <person name="Korchina V."/>
            <person name="Kovar C."/>
            <person name="Mata R."/>
            <person name="Mathew T."/>
            <person name="Ngo R."/>
            <person name="Nguyen L."/>
            <person name="Nguyen N."/>
            <person name="Okwuonu G."/>
            <person name="Ongeri F."/>
            <person name="Pham C."/>
            <person name="Simmons D."/>
            <person name="Wilczek-Boney K."/>
            <person name="Hale W."/>
            <person name="Jakkamsetti A."/>
            <person name="Pham P."/>
            <person name="Ruth R."/>
            <person name="San Lucas F."/>
            <person name="Warren J."/>
            <person name="Zhang J."/>
            <person name="Zhao Z."/>
            <person name="Zhou C."/>
            <person name="Zhu D."/>
            <person name="Lee S."/>
            <person name="Bess C."/>
            <person name="Blankenburg K."/>
            <person name="Forbes L."/>
            <person name="Fu Q."/>
            <person name="Gubbala S."/>
            <person name="Hirani K."/>
            <person name="Jayaseelan J.C."/>
            <person name="Lara F."/>
            <person name="Munidasa M."/>
            <person name="Palculict T."/>
            <person name="Patil S."/>
            <person name="Pu L.-L."/>
            <person name="Saada N."/>
            <person name="Tang L."/>
            <person name="Weissenberger G."/>
            <person name="Zhu Y."/>
            <person name="Hemphill L."/>
            <person name="Shang Y."/>
            <person name="Youmans B."/>
            <person name="Ayvaz T."/>
            <person name="Ross M."/>
            <person name="Santibanez J."/>
            <person name="Aqrawi P."/>
            <person name="Gross S."/>
            <person name="Joshi V."/>
            <person name="Fowler G."/>
            <person name="Nazareth L."/>
            <person name="Reid J."/>
            <person name="Worley K."/>
            <person name="Petrosino J."/>
            <person name="Highlander S."/>
            <person name="Gibbs R."/>
        </authorList>
    </citation>
    <scope>NUCLEOTIDE SEQUENCE [LARGE SCALE GENOMIC DNA]</scope>
    <source>
        <strain evidence="9 10">ATCC 25577</strain>
    </source>
</reference>
<dbReference type="PANTHER" id="PTHR23417">
    <property type="entry name" value="3-DEOXY-D-MANNO-OCTULOSONIC-ACID TRANSFERASE/TRNA GUANINE-N 7 - -METHYLTRANSFERASE"/>
    <property type="match status" value="1"/>
</dbReference>
<dbReference type="EC" id="2.1.1.33" evidence="7"/>
<dbReference type="AlphaFoldDB" id="G4CV55"/>
<dbReference type="InterPro" id="IPR055361">
    <property type="entry name" value="tRNA_methyltr_TrmB_bact"/>
</dbReference>
<evidence type="ECO:0000313" key="10">
    <source>
        <dbReference type="Proteomes" id="UP000005332"/>
    </source>
</evidence>
<comment type="pathway">
    <text evidence="7">tRNA modification; N(7)-methylguanine-tRNA biosynthesis.</text>
</comment>
<name>G4CV55_9ACTN</name>
<evidence type="ECO:0000256" key="7">
    <source>
        <dbReference type="HAMAP-Rule" id="MF_01057"/>
    </source>
</evidence>
<feature type="binding site" evidence="7">
    <location>
        <position position="155"/>
    </location>
    <ligand>
        <name>S-adenosyl-L-methionine</name>
        <dbReference type="ChEBI" id="CHEBI:59789"/>
    </ligand>
</feature>
<feature type="binding site" evidence="7">
    <location>
        <position position="128"/>
    </location>
    <ligand>
        <name>S-adenosyl-L-methionine</name>
        <dbReference type="ChEBI" id="CHEBI:59789"/>
    </ligand>
</feature>
<dbReference type="PANTHER" id="PTHR23417:SF14">
    <property type="entry name" value="PENTACOTRIPEPTIDE-REPEAT REGION OF PRORP DOMAIN-CONTAINING PROTEIN"/>
    <property type="match status" value="1"/>
</dbReference>
<organism evidence="9 10">
    <name type="scientific">Cutibacterium avidum ATCC 25577</name>
    <dbReference type="NCBI Taxonomy" id="997355"/>
    <lineage>
        <taxon>Bacteria</taxon>
        <taxon>Bacillati</taxon>
        <taxon>Actinomycetota</taxon>
        <taxon>Actinomycetes</taxon>
        <taxon>Propionibacteriales</taxon>
        <taxon>Propionibacteriaceae</taxon>
        <taxon>Cutibacterium</taxon>
    </lineage>
</organism>
<dbReference type="PATRIC" id="fig|997355.3.peg.407"/>
<feature type="compositionally biased region" description="Basic and acidic residues" evidence="8">
    <location>
        <begin position="26"/>
        <end position="38"/>
    </location>
</feature>
<comment type="catalytic activity">
    <reaction evidence="1 7">
        <text>guanosine(46) in tRNA + S-adenosyl-L-methionine = N(7)-methylguanosine(46) in tRNA + S-adenosyl-L-homocysteine</text>
        <dbReference type="Rhea" id="RHEA:42708"/>
        <dbReference type="Rhea" id="RHEA-COMP:10188"/>
        <dbReference type="Rhea" id="RHEA-COMP:10189"/>
        <dbReference type="ChEBI" id="CHEBI:57856"/>
        <dbReference type="ChEBI" id="CHEBI:59789"/>
        <dbReference type="ChEBI" id="CHEBI:74269"/>
        <dbReference type="ChEBI" id="CHEBI:74480"/>
        <dbReference type="EC" id="2.1.1.33"/>
    </reaction>
</comment>
<dbReference type="PROSITE" id="PS51625">
    <property type="entry name" value="SAM_MT_TRMB"/>
    <property type="match status" value="1"/>
</dbReference>
<dbReference type="GO" id="GO:0043527">
    <property type="term" value="C:tRNA methyltransferase complex"/>
    <property type="evidence" value="ECO:0007669"/>
    <property type="project" value="TreeGrafter"/>
</dbReference>
<dbReference type="Pfam" id="PF02390">
    <property type="entry name" value="Methyltransf_4"/>
    <property type="match status" value="1"/>
</dbReference>
<dbReference type="Proteomes" id="UP000005332">
    <property type="component" value="Unassembled WGS sequence"/>
</dbReference>
<keyword evidence="6 7" id="KW-0819">tRNA processing</keyword>
<feature type="binding site" evidence="7">
    <location>
        <position position="178"/>
    </location>
    <ligand>
        <name>S-adenosyl-L-methionine</name>
        <dbReference type="ChEBI" id="CHEBI:59789"/>
    </ligand>
</feature>
<feature type="binding site" evidence="7">
    <location>
        <position position="182"/>
    </location>
    <ligand>
        <name>substrate</name>
    </ligand>
</feature>
<keyword evidence="3 7" id="KW-0489">Methyltransferase</keyword>
<evidence type="ECO:0000256" key="3">
    <source>
        <dbReference type="ARBA" id="ARBA00022603"/>
    </source>
</evidence>
<feature type="binding site" evidence="7">
    <location>
        <position position="103"/>
    </location>
    <ligand>
        <name>S-adenosyl-L-methionine</name>
        <dbReference type="ChEBI" id="CHEBI:59789"/>
    </ligand>
</feature>